<evidence type="ECO:0000313" key="1">
    <source>
        <dbReference type="EMBL" id="EYC19396.1"/>
    </source>
</evidence>
<comment type="caution">
    <text evidence="1">The sequence shown here is derived from an EMBL/GenBank/DDBJ whole genome shotgun (WGS) entry which is preliminary data.</text>
</comment>
<reference evidence="2" key="1">
    <citation type="journal article" date="2015" name="Nat. Genet.">
        <title>The genome and transcriptome of the zoonotic hookworm Ancylostoma ceylanicum identify infection-specific gene families.</title>
        <authorList>
            <person name="Schwarz E.M."/>
            <person name="Hu Y."/>
            <person name="Antoshechkin I."/>
            <person name="Miller M.M."/>
            <person name="Sternberg P.W."/>
            <person name="Aroian R.V."/>
        </authorList>
    </citation>
    <scope>NUCLEOTIDE SEQUENCE</scope>
    <source>
        <strain evidence="2">HY135</strain>
    </source>
</reference>
<dbReference type="Proteomes" id="UP000024635">
    <property type="component" value="Unassembled WGS sequence"/>
</dbReference>
<dbReference type="PANTHER" id="PTHR22898">
    <property type="entry name" value="UNCHARACTERIZED GLYCOSOL TRANSFERASE-RELATED"/>
    <property type="match status" value="1"/>
</dbReference>
<dbReference type="EMBL" id="JARK01001360">
    <property type="protein sequence ID" value="EYC19396.1"/>
    <property type="molecule type" value="Genomic_DNA"/>
</dbReference>
<dbReference type="PANTHER" id="PTHR22898:SF3">
    <property type="entry name" value="ALPHA-1,2-FUCOSYLTRANSFERASE-RELATED"/>
    <property type="match status" value="1"/>
</dbReference>
<accession>A0A016UWL6</accession>
<dbReference type="OrthoDB" id="5815225at2759"/>
<protein>
    <submittedName>
        <fullName evidence="1">Uncharacterized protein</fullName>
    </submittedName>
</protein>
<dbReference type="AlphaFoldDB" id="A0A016UWL6"/>
<dbReference type="InterPro" id="IPR052501">
    <property type="entry name" value="Alpha-1-2_FucT"/>
</dbReference>
<evidence type="ECO:0000313" key="2">
    <source>
        <dbReference type="Proteomes" id="UP000024635"/>
    </source>
</evidence>
<name>A0A016UWL6_9BILA</name>
<keyword evidence="2" id="KW-1185">Reference proteome</keyword>
<gene>
    <name evidence="1" type="primary">Acey_s0024.g1063</name>
    <name evidence="1" type="ORF">Y032_0024g1063</name>
</gene>
<proteinExistence type="predicted"/>
<dbReference type="STRING" id="53326.A0A016UWL6"/>
<organism evidence="1 2">
    <name type="scientific">Ancylostoma ceylanicum</name>
    <dbReference type="NCBI Taxonomy" id="53326"/>
    <lineage>
        <taxon>Eukaryota</taxon>
        <taxon>Metazoa</taxon>
        <taxon>Ecdysozoa</taxon>
        <taxon>Nematoda</taxon>
        <taxon>Chromadorea</taxon>
        <taxon>Rhabditida</taxon>
        <taxon>Rhabditina</taxon>
        <taxon>Rhabditomorpha</taxon>
        <taxon>Strongyloidea</taxon>
        <taxon>Ancylostomatidae</taxon>
        <taxon>Ancylostomatinae</taxon>
        <taxon>Ancylostoma</taxon>
    </lineage>
</organism>
<sequence length="174" mass="20596">MLCKALLITGIVIQFVMVIWLENWSPMDISDSNQKFVRFHLNEGRLGNQLFHFISGYGIARMLRRKHYLPHLNETDYVLKNLKNMTKAFPRLQETYVVAPEDINETVVPFADSCCDYDNPFRLSNDNATYLLLDFVYAQNPQYFEKYLPDVRNILQFSSDYRREGDYMIDLLKM</sequence>